<reference evidence="10 11" key="1">
    <citation type="submission" date="2020-02" db="EMBL/GenBank/DDBJ databases">
        <authorList>
            <person name="Sun Q."/>
        </authorList>
    </citation>
    <scope>NUCLEOTIDE SEQUENCE [LARGE SCALE GENOMIC DNA]</scope>
    <source>
        <strain evidence="10 11">YIM 13062</strain>
    </source>
</reference>
<comment type="caution">
    <text evidence="10">The sequence shown here is derived from an EMBL/GenBank/DDBJ whole genome shotgun (WGS) entry which is preliminary data.</text>
</comment>
<evidence type="ECO:0000256" key="2">
    <source>
        <dbReference type="ARBA" id="ARBA00005046"/>
    </source>
</evidence>
<dbReference type="EC" id="2.10.1.1" evidence="7"/>
<dbReference type="InterPro" id="IPR036425">
    <property type="entry name" value="MoaB/Mog-like_dom_sf"/>
</dbReference>
<dbReference type="AlphaFoldDB" id="A0A846TRB3"/>
<dbReference type="InterPro" id="IPR036135">
    <property type="entry name" value="MoeA_linker/N_sf"/>
</dbReference>
<dbReference type="InterPro" id="IPR005110">
    <property type="entry name" value="MoeA_linker/N"/>
</dbReference>
<dbReference type="Pfam" id="PF00994">
    <property type="entry name" value="MoCF_biosynth"/>
    <property type="match status" value="1"/>
</dbReference>
<comment type="catalytic activity">
    <reaction evidence="6">
        <text>adenylyl-molybdopterin + molybdate = Mo-molybdopterin + AMP + H(+)</text>
        <dbReference type="Rhea" id="RHEA:35047"/>
        <dbReference type="ChEBI" id="CHEBI:15378"/>
        <dbReference type="ChEBI" id="CHEBI:36264"/>
        <dbReference type="ChEBI" id="CHEBI:62727"/>
        <dbReference type="ChEBI" id="CHEBI:71302"/>
        <dbReference type="ChEBI" id="CHEBI:456215"/>
        <dbReference type="EC" id="2.10.1.1"/>
    </reaction>
</comment>
<protein>
    <recommendedName>
        <fullName evidence="7">Molybdopterin molybdenumtransferase</fullName>
        <ecNumber evidence="7">2.10.1.1</ecNumber>
    </recommendedName>
</protein>
<dbReference type="SUPFAM" id="SSF53218">
    <property type="entry name" value="Molybdenum cofactor biosynthesis proteins"/>
    <property type="match status" value="1"/>
</dbReference>
<dbReference type="GO" id="GO:0061599">
    <property type="term" value="F:molybdopterin molybdotransferase activity"/>
    <property type="evidence" value="ECO:0007669"/>
    <property type="project" value="UniProtKB-UniRule"/>
</dbReference>
<dbReference type="CDD" id="cd00887">
    <property type="entry name" value="MoeA"/>
    <property type="match status" value="1"/>
</dbReference>
<feature type="domain" description="MoaB/Mog" evidence="9">
    <location>
        <begin position="203"/>
        <end position="348"/>
    </location>
</feature>
<accession>A0A846TRB3</accession>
<dbReference type="EMBL" id="JAAVUN010000007">
    <property type="protein sequence ID" value="NKE09359.1"/>
    <property type="molecule type" value="Genomic_DNA"/>
</dbReference>
<evidence type="ECO:0000313" key="11">
    <source>
        <dbReference type="Proteomes" id="UP000521379"/>
    </source>
</evidence>
<evidence type="ECO:0000256" key="4">
    <source>
        <dbReference type="ARBA" id="ARBA00022505"/>
    </source>
</evidence>
<evidence type="ECO:0000259" key="9">
    <source>
        <dbReference type="SMART" id="SM00852"/>
    </source>
</evidence>
<dbReference type="GO" id="GO:0046872">
    <property type="term" value="F:metal ion binding"/>
    <property type="evidence" value="ECO:0007669"/>
    <property type="project" value="UniProtKB-UniRule"/>
</dbReference>
<dbReference type="NCBIfam" id="NF045515">
    <property type="entry name" value="Glp_gephyrin"/>
    <property type="match status" value="1"/>
</dbReference>
<dbReference type="Pfam" id="PF03453">
    <property type="entry name" value="MoeA_N"/>
    <property type="match status" value="1"/>
</dbReference>
<evidence type="ECO:0000256" key="3">
    <source>
        <dbReference type="ARBA" id="ARBA00010763"/>
    </source>
</evidence>
<keyword evidence="7" id="KW-0479">Metal-binding</keyword>
<dbReference type="PANTHER" id="PTHR10192">
    <property type="entry name" value="MOLYBDOPTERIN BIOSYNTHESIS PROTEIN"/>
    <property type="match status" value="1"/>
</dbReference>
<dbReference type="SMART" id="SM00852">
    <property type="entry name" value="MoCF_biosynth"/>
    <property type="match status" value="1"/>
</dbReference>
<dbReference type="InterPro" id="IPR001453">
    <property type="entry name" value="MoaB/Mog_dom"/>
</dbReference>
<dbReference type="InterPro" id="IPR005111">
    <property type="entry name" value="MoeA_C_domain_IV"/>
</dbReference>
<proteinExistence type="inferred from homology"/>
<comment type="function">
    <text evidence="1 7">Catalyzes the insertion of molybdate into adenylated molybdopterin with the concomitant release of AMP.</text>
</comment>
<dbReference type="SUPFAM" id="SSF63882">
    <property type="entry name" value="MoeA N-terminal region -like"/>
    <property type="match status" value="1"/>
</dbReference>
<evidence type="ECO:0000256" key="1">
    <source>
        <dbReference type="ARBA" id="ARBA00002901"/>
    </source>
</evidence>
<evidence type="ECO:0000313" key="10">
    <source>
        <dbReference type="EMBL" id="NKE09359.1"/>
    </source>
</evidence>
<dbReference type="Gene3D" id="3.90.105.10">
    <property type="entry name" value="Molybdopterin biosynthesis moea protein, domain 2"/>
    <property type="match status" value="1"/>
</dbReference>
<evidence type="ECO:0000256" key="6">
    <source>
        <dbReference type="ARBA" id="ARBA00047317"/>
    </source>
</evidence>
<dbReference type="InterPro" id="IPR036688">
    <property type="entry name" value="MoeA_C_domain_IV_sf"/>
</dbReference>
<name>A0A846TRB3_9MICC</name>
<dbReference type="Gene3D" id="2.170.190.11">
    <property type="entry name" value="Molybdopterin biosynthesis moea protein, domain 3"/>
    <property type="match status" value="1"/>
</dbReference>
<organism evidence="10 11">
    <name type="scientific">Kocuria subflava</name>
    <dbReference type="NCBI Taxonomy" id="1736139"/>
    <lineage>
        <taxon>Bacteria</taxon>
        <taxon>Bacillati</taxon>
        <taxon>Actinomycetota</taxon>
        <taxon>Actinomycetes</taxon>
        <taxon>Micrococcales</taxon>
        <taxon>Micrococcaceae</taxon>
        <taxon>Kocuria</taxon>
    </lineage>
</organism>
<dbReference type="InterPro" id="IPR038987">
    <property type="entry name" value="MoeA-like"/>
</dbReference>
<feature type="region of interest" description="Disordered" evidence="8">
    <location>
        <begin position="1"/>
        <end position="23"/>
    </location>
</feature>
<feature type="compositionally biased region" description="Basic and acidic residues" evidence="8">
    <location>
        <begin position="14"/>
        <end position="23"/>
    </location>
</feature>
<dbReference type="Gene3D" id="3.40.980.10">
    <property type="entry name" value="MoaB/Mog-like domain"/>
    <property type="match status" value="1"/>
</dbReference>
<keyword evidence="7 10" id="KW-0808">Transferase</keyword>
<comment type="pathway">
    <text evidence="2 7">Cofactor biosynthesis; molybdopterin biosynthesis.</text>
</comment>
<evidence type="ECO:0000256" key="7">
    <source>
        <dbReference type="RuleBase" id="RU365090"/>
    </source>
</evidence>
<keyword evidence="11" id="KW-1185">Reference proteome</keyword>
<gene>
    <name evidence="10" type="ORF">GTW58_05265</name>
</gene>
<keyword evidence="4 7" id="KW-0500">Molybdenum</keyword>
<dbReference type="Pfam" id="PF03454">
    <property type="entry name" value="MoeA_C"/>
    <property type="match status" value="1"/>
</dbReference>
<evidence type="ECO:0000256" key="5">
    <source>
        <dbReference type="ARBA" id="ARBA00023150"/>
    </source>
</evidence>
<dbReference type="GO" id="GO:0005829">
    <property type="term" value="C:cytosol"/>
    <property type="evidence" value="ECO:0007669"/>
    <property type="project" value="TreeGrafter"/>
</dbReference>
<dbReference type="Gene3D" id="2.40.340.10">
    <property type="entry name" value="MoeA, C-terminal, domain IV"/>
    <property type="match status" value="1"/>
</dbReference>
<comment type="cofactor">
    <cofactor evidence="7">
        <name>Mg(2+)</name>
        <dbReference type="ChEBI" id="CHEBI:18420"/>
    </cofactor>
</comment>
<dbReference type="UniPathway" id="UPA00344"/>
<dbReference type="PANTHER" id="PTHR10192:SF5">
    <property type="entry name" value="GEPHYRIN"/>
    <property type="match status" value="1"/>
</dbReference>
<dbReference type="RefSeq" id="WP_119932648.1">
    <property type="nucleotide sequence ID" value="NZ_JAAVUN010000007.1"/>
</dbReference>
<dbReference type="SUPFAM" id="SSF63867">
    <property type="entry name" value="MoeA C-terminal domain-like"/>
    <property type="match status" value="1"/>
</dbReference>
<sequence>MTPVKPPTSHSTPHRHEARSVEEHAGAVVKLLGQGPWSERNPEWVELHQAAGRVAACDVVAALDLPPFTNSQMDGYAVRAADTLGAGQVVDLTVAATVAAGYQPGPLKPGHAAPVMTGAPVPAGADAVVPIEVVEPSEFLEAGRTVRLPADQEMGRFIRPVGDDVAAGTTVVASGERLTPLALGACAAAGLTRVQVRPRLRIGLITTGDEVVAPGQDRGPAQIFDSNAQILRAALTDPCLEIVGHFHVPDHDDALRHLLSSHAPGESAEAPDLWISSGGISEGAFEVVRRVLSDPEVAEFSEFLHVAMQPGGPQGLAQVNGVPFLCFPGNPISTWVSTEMFLRPALVRWGAASSCPETQVRCKDELHPLPGRMRVVRACWDGSAVRRVGGYGSHLLAAAVSTNALILLPPGSEPVPAGSLVSVRLMV</sequence>
<dbReference type="GO" id="GO:0006777">
    <property type="term" value="P:Mo-molybdopterin cofactor biosynthetic process"/>
    <property type="evidence" value="ECO:0007669"/>
    <property type="project" value="UniProtKB-UniRule"/>
</dbReference>
<dbReference type="Proteomes" id="UP000521379">
    <property type="component" value="Unassembled WGS sequence"/>
</dbReference>
<evidence type="ECO:0000256" key="8">
    <source>
        <dbReference type="SAM" id="MobiDB-lite"/>
    </source>
</evidence>
<keyword evidence="5 7" id="KW-0501">Molybdenum cofactor biosynthesis</keyword>
<keyword evidence="7" id="KW-0460">Magnesium</keyword>
<comment type="similarity">
    <text evidence="3 7">Belongs to the MoeA family.</text>
</comment>